<evidence type="ECO:0000256" key="6">
    <source>
        <dbReference type="SAM" id="Phobius"/>
    </source>
</evidence>
<dbReference type="Pfam" id="PF07738">
    <property type="entry name" value="Sad1_UNC"/>
    <property type="match status" value="1"/>
</dbReference>
<feature type="compositionally biased region" description="Acidic residues" evidence="5">
    <location>
        <begin position="28"/>
        <end position="40"/>
    </location>
</feature>
<dbReference type="GO" id="GO:0005635">
    <property type="term" value="C:nuclear envelope"/>
    <property type="evidence" value="ECO:0007669"/>
    <property type="project" value="TreeGrafter"/>
</dbReference>
<comment type="caution">
    <text evidence="8">The sequence shown here is derived from an EMBL/GenBank/DDBJ whole genome shotgun (WGS) entry which is preliminary data.</text>
</comment>
<dbReference type="PANTHER" id="PTHR12911">
    <property type="entry name" value="SAD1/UNC-84-LIKE PROTEIN-RELATED"/>
    <property type="match status" value="1"/>
</dbReference>
<evidence type="ECO:0000313" key="8">
    <source>
        <dbReference type="EMBL" id="CAG9311310.1"/>
    </source>
</evidence>
<dbReference type="GO" id="GO:0016020">
    <property type="term" value="C:membrane"/>
    <property type="evidence" value="ECO:0007669"/>
    <property type="project" value="UniProtKB-SubCell"/>
</dbReference>
<feature type="transmembrane region" description="Helical" evidence="6">
    <location>
        <begin position="52"/>
        <end position="78"/>
    </location>
</feature>
<dbReference type="GO" id="GO:0043495">
    <property type="term" value="F:protein-membrane adaptor activity"/>
    <property type="evidence" value="ECO:0007669"/>
    <property type="project" value="TreeGrafter"/>
</dbReference>
<reference evidence="8" key="1">
    <citation type="submission" date="2021-09" db="EMBL/GenBank/DDBJ databases">
        <authorList>
            <consortium name="AG Swart"/>
            <person name="Singh M."/>
            <person name="Singh A."/>
            <person name="Seah K."/>
            <person name="Emmerich C."/>
        </authorList>
    </citation>
    <scope>NUCLEOTIDE SEQUENCE</scope>
    <source>
        <strain evidence="8">ATCC30299</strain>
    </source>
</reference>
<dbReference type="PANTHER" id="PTHR12911:SF8">
    <property type="entry name" value="KLAROID PROTEIN-RELATED"/>
    <property type="match status" value="1"/>
</dbReference>
<evidence type="ECO:0000256" key="2">
    <source>
        <dbReference type="ARBA" id="ARBA00022692"/>
    </source>
</evidence>
<dbReference type="InterPro" id="IPR045119">
    <property type="entry name" value="SUN1-5"/>
</dbReference>
<feature type="region of interest" description="Disordered" evidence="5">
    <location>
        <begin position="1"/>
        <end position="42"/>
    </location>
</feature>
<accession>A0AAU9IBN0</accession>
<proteinExistence type="predicted"/>
<gene>
    <name evidence="8" type="ORF">BSTOLATCC_MIC3600</name>
</gene>
<dbReference type="Gene3D" id="2.60.120.260">
    <property type="entry name" value="Galactose-binding domain-like"/>
    <property type="match status" value="1"/>
</dbReference>
<dbReference type="InterPro" id="IPR012919">
    <property type="entry name" value="SUN_dom"/>
</dbReference>
<sequence>MEELKSSNQSNGNQYSTYDHNSPLDSQIIEEEPLGDEENDWAPNAKDKSKPLLLRCLCITAFLFALGCVFSMVFIKYWTVSNTLNAKPIPETMSPIIKYQEEQSLDDYINYAALKNGAKIIEEYSSLGFYTALGPSQYNKREMALSDDNSPGVCWGIKGSKGYLGIQLQYDILPLHFSIRHINIVDYLNAPKEFSVYSIEKSHCYLLGSYTFDLSIHGEKRRPWDIFPCQYRCDSLINALVLHVKSNNGGNNTCVYQFGVHGIENKAA</sequence>
<keyword evidence="9" id="KW-1185">Reference proteome</keyword>
<comment type="subcellular location">
    <subcellularLocation>
        <location evidence="1">Membrane</location>
    </subcellularLocation>
</comment>
<evidence type="ECO:0000259" key="7">
    <source>
        <dbReference type="PROSITE" id="PS51469"/>
    </source>
</evidence>
<organism evidence="8 9">
    <name type="scientific">Blepharisma stoltei</name>
    <dbReference type="NCBI Taxonomy" id="1481888"/>
    <lineage>
        <taxon>Eukaryota</taxon>
        <taxon>Sar</taxon>
        <taxon>Alveolata</taxon>
        <taxon>Ciliophora</taxon>
        <taxon>Postciliodesmatophora</taxon>
        <taxon>Heterotrichea</taxon>
        <taxon>Heterotrichida</taxon>
        <taxon>Blepharismidae</taxon>
        <taxon>Blepharisma</taxon>
    </lineage>
</organism>
<evidence type="ECO:0000256" key="4">
    <source>
        <dbReference type="ARBA" id="ARBA00023136"/>
    </source>
</evidence>
<keyword evidence="3 6" id="KW-1133">Transmembrane helix</keyword>
<evidence type="ECO:0000313" key="9">
    <source>
        <dbReference type="Proteomes" id="UP001162131"/>
    </source>
</evidence>
<evidence type="ECO:0000256" key="5">
    <source>
        <dbReference type="SAM" id="MobiDB-lite"/>
    </source>
</evidence>
<protein>
    <recommendedName>
        <fullName evidence="7">SUN domain-containing protein</fullName>
    </recommendedName>
</protein>
<keyword evidence="2 6" id="KW-0812">Transmembrane</keyword>
<feature type="domain" description="SUN" evidence="7">
    <location>
        <begin position="85"/>
        <end position="265"/>
    </location>
</feature>
<dbReference type="PROSITE" id="PS51469">
    <property type="entry name" value="SUN"/>
    <property type="match status" value="1"/>
</dbReference>
<dbReference type="Proteomes" id="UP001162131">
    <property type="component" value="Unassembled WGS sequence"/>
</dbReference>
<name>A0AAU9IBN0_9CILI</name>
<evidence type="ECO:0000256" key="1">
    <source>
        <dbReference type="ARBA" id="ARBA00004370"/>
    </source>
</evidence>
<evidence type="ECO:0000256" key="3">
    <source>
        <dbReference type="ARBA" id="ARBA00022989"/>
    </source>
</evidence>
<keyword evidence="4 6" id="KW-0472">Membrane</keyword>
<dbReference type="EMBL" id="CAJZBQ010000004">
    <property type="protein sequence ID" value="CAG9311310.1"/>
    <property type="molecule type" value="Genomic_DNA"/>
</dbReference>
<feature type="compositionally biased region" description="Polar residues" evidence="5">
    <location>
        <begin position="1"/>
        <end position="25"/>
    </location>
</feature>
<dbReference type="AlphaFoldDB" id="A0AAU9IBN0"/>